<evidence type="ECO:0000256" key="4">
    <source>
        <dbReference type="ARBA" id="ARBA00004741"/>
    </source>
</evidence>
<dbReference type="CDD" id="cd04905">
    <property type="entry name" value="ACT_CM-PDT"/>
    <property type="match status" value="1"/>
</dbReference>
<accession>A0AAU9CXW0</accession>
<keyword evidence="13" id="KW-0413">Isomerase</keyword>
<evidence type="ECO:0000256" key="18">
    <source>
        <dbReference type="ARBA" id="ARBA00047848"/>
    </source>
</evidence>
<gene>
    <name evidence="23" type="primary">pheA</name>
    <name evidence="23" type="ORF">FUAX_38110</name>
</gene>
<dbReference type="PROSITE" id="PS00858">
    <property type="entry name" value="PREPHENATE_DEHYDR_2"/>
    <property type="match status" value="1"/>
</dbReference>
<dbReference type="PIRSF" id="PIRSF001500">
    <property type="entry name" value="Chor_mut_pdt_Ppr"/>
    <property type="match status" value="1"/>
</dbReference>
<reference evidence="23 24" key="1">
    <citation type="submission" date="2021-12" db="EMBL/GenBank/DDBJ databases">
        <title>Genome sequencing of bacteria with rrn-lacking chromosome and rrn-plasmid.</title>
        <authorList>
            <person name="Anda M."/>
            <person name="Iwasaki W."/>
        </authorList>
    </citation>
    <scope>NUCLEOTIDE SEQUENCE [LARGE SCALE GENOMIC DNA]</scope>
    <source>
        <strain evidence="23 24">DSM 100852</strain>
    </source>
</reference>
<evidence type="ECO:0000256" key="19">
    <source>
        <dbReference type="PIRSR" id="PIRSR001500-2"/>
    </source>
</evidence>
<dbReference type="PROSITE" id="PS51171">
    <property type="entry name" value="PREPHENATE_DEHYDR_3"/>
    <property type="match status" value="1"/>
</dbReference>
<dbReference type="EMBL" id="AP025314">
    <property type="protein sequence ID" value="BDD11379.1"/>
    <property type="molecule type" value="Genomic_DNA"/>
</dbReference>
<keyword evidence="15" id="KW-0511">Multifunctional enzyme</keyword>
<evidence type="ECO:0000256" key="12">
    <source>
        <dbReference type="ARBA" id="ARBA00023222"/>
    </source>
</evidence>
<evidence type="ECO:0000256" key="16">
    <source>
        <dbReference type="ARBA" id="ARBA00031175"/>
    </source>
</evidence>
<dbReference type="InterPro" id="IPR036263">
    <property type="entry name" value="Chorismate_II_sf"/>
</dbReference>
<dbReference type="SUPFAM" id="SSF53850">
    <property type="entry name" value="Periplasmic binding protein-like II"/>
    <property type="match status" value="1"/>
</dbReference>
<dbReference type="SUPFAM" id="SSF55021">
    <property type="entry name" value="ACT-like"/>
    <property type="match status" value="1"/>
</dbReference>
<evidence type="ECO:0000259" key="20">
    <source>
        <dbReference type="PROSITE" id="PS51168"/>
    </source>
</evidence>
<dbReference type="Gene3D" id="1.20.59.10">
    <property type="entry name" value="Chorismate mutase"/>
    <property type="match status" value="1"/>
</dbReference>
<sequence>MSTSEEQELLGSMRDRIDAIDNQVLALLNDRMEVVRQVGELKKNNKTVIYRPEREKSIIDRLAKRSEGLLTRPAIEAIFLEVFAISRNLELPEKVAFLGPEFSFTHQAAESRFGALSEYWALSSIPKVFEAVDTGRARFGVVPIENNQEGSVNETIDLLGNYELSIVAEVAIPIHFALASTHDSHHSIKKIYSRDIAFKQCKSFIEETFGEDIELVPVNSTSKAVKLALKEEGAAALCPRIAANQNRLPILFDNVEDSEDNFTRFLILAKDFINQKSGRDKTTILAKLSAKPGALAKFLQDFYDAGINLTKIESRPAKKGKNFKYLFYIDFDGHFEDENVREVFLSHSKRIKLLGSYVKMC</sequence>
<dbReference type="Pfam" id="PF01842">
    <property type="entry name" value="ACT"/>
    <property type="match status" value="1"/>
</dbReference>
<feature type="domain" description="Prephenate dehydratase" evidence="21">
    <location>
        <begin position="94"/>
        <end position="270"/>
    </location>
</feature>
<dbReference type="GO" id="GO:0009094">
    <property type="term" value="P:L-phenylalanine biosynthetic process"/>
    <property type="evidence" value="ECO:0007669"/>
    <property type="project" value="UniProtKB-KW"/>
</dbReference>
<evidence type="ECO:0000256" key="1">
    <source>
        <dbReference type="ARBA" id="ARBA00000824"/>
    </source>
</evidence>
<evidence type="ECO:0000256" key="17">
    <source>
        <dbReference type="ARBA" id="ARBA00031520"/>
    </source>
</evidence>
<dbReference type="InterPro" id="IPR045865">
    <property type="entry name" value="ACT-like_dom_sf"/>
</dbReference>
<dbReference type="NCBIfam" id="TIGR01807">
    <property type="entry name" value="CM_P2"/>
    <property type="match status" value="1"/>
</dbReference>
<dbReference type="InterPro" id="IPR002701">
    <property type="entry name" value="CM_II_prokaryot"/>
</dbReference>
<feature type="domain" description="ACT" evidence="22">
    <location>
        <begin position="283"/>
        <end position="358"/>
    </location>
</feature>
<evidence type="ECO:0000256" key="15">
    <source>
        <dbReference type="ARBA" id="ARBA00023268"/>
    </source>
</evidence>
<comment type="catalytic activity">
    <reaction evidence="18">
        <text>prephenate + H(+) = 3-phenylpyruvate + CO2 + H2O</text>
        <dbReference type="Rhea" id="RHEA:21648"/>
        <dbReference type="ChEBI" id="CHEBI:15377"/>
        <dbReference type="ChEBI" id="CHEBI:15378"/>
        <dbReference type="ChEBI" id="CHEBI:16526"/>
        <dbReference type="ChEBI" id="CHEBI:18005"/>
        <dbReference type="ChEBI" id="CHEBI:29934"/>
        <dbReference type="EC" id="4.2.1.51"/>
    </reaction>
</comment>
<comment type="subcellular location">
    <subcellularLocation>
        <location evidence="3">Cytoplasm</location>
    </subcellularLocation>
</comment>
<dbReference type="PROSITE" id="PS51671">
    <property type="entry name" value="ACT"/>
    <property type="match status" value="1"/>
</dbReference>
<dbReference type="InterPro" id="IPR010957">
    <property type="entry name" value="G/b/e-P-prot_chorismate_mutase"/>
</dbReference>
<dbReference type="InterPro" id="IPR001086">
    <property type="entry name" value="Preph_deHydtase"/>
</dbReference>
<dbReference type="Pfam" id="PF00800">
    <property type="entry name" value="PDT"/>
    <property type="match status" value="1"/>
</dbReference>
<evidence type="ECO:0000256" key="14">
    <source>
        <dbReference type="ARBA" id="ARBA00023239"/>
    </source>
</evidence>
<dbReference type="GO" id="GO:0004664">
    <property type="term" value="F:prephenate dehydratase activity"/>
    <property type="evidence" value="ECO:0007669"/>
    <property type="project" value="UniProtKB-EC"/>
</dbReference>
<organism evidence="23 24">
    <name type="scientific">Fulvitalea axinellae</name>
    <dbReference type="NCBI Taxonomy" id="1182444"/>
    <lineage>
        <taxon>Bacteria</taxon>
        <taxon>Pseudomonadati</taxon>
        <taxon>Bacteroidota</taxon>
        <taxon>Cytophagia</taxon>
        <taxon>Cytophagales</taxon>
        <taxon>Persicobacteraceae</taxon>
        <taxon>Fulvitalea</taxon>
    </lineage>
</organism>
<dbReference type="GO" id="GO:0004106">
    <property type="term" value="F:chorismate mutase activity"/>
    <property type="evidence" value="ECO:0007669"/>
    <property type="project" value="UniProtKB-EC"/>
</dbReference>
<dbReference type="Gene3D" id="3.30.70.260">
    <property type="match status" value="1"/>
</dbReference>
<dbReference type="NCBIfam" id="NF008865">
    <property type="entry name" value="PRK11898.1"/>
    <property type="match status" value="1"/>
</dbReference>
<dbReference type="InterPro" id="IPR002912">
    <property type="entry name" value="ACT_dom"/>
</dbReference>
<keyword evidence="12" id="KW-0584">Phenylalanine biosynthesis</keyword>
<evidence type="ECO:0000256" key="6">
    <source>
        <dbReference type="ARBA" id="ARBA00012404"/>
    </source>
</evidence>
<evidence type="ECO:0000256" key="3">
    <source>
        <dbReference type="ARBA" id="ARBA00004496"/>
    </source>
</evidence>
<keyword evidence="24" id="KW-1185">Reference proteome</keyword>
<keyword evidence="11" id="KW-0057">Aromatic amino acid biosynthesis</keyword>
<comment type="pathway">
    <text evidence="5">Metabolic intermediate biosynthesis; prephenate biosynthesis; prephenate from chorismate: step 1/1.</text>
</comment>
<keyword evidence="10" id="KW-0028">Amino-acid biosynthesis</keyword>
<evidence type="ECO:0000256" key="9">
    <source>
        <dbReference type="ARBA" id="ARBA00022490"/>
    </source>
</evidence>
<proteinExistence type="predicted"/>
<comment type="function">
    <text evidence="2">Catalyzes the Claisen rearrangement of chorismate to prephenate and the decarboxylation/dehydration of prephenate to phenylpyruvate.</text>
</comment>
<dbReference type="PANTHER" id="PTHR21022">
    <property type="entry name" value="PREPHENATE DEHYDRATASE P PROTEIN"/>
    <property type="match status" value="1"/>
</dbReference>
<comment type="pathway">
    <text evidence="4">Amino-acid biosynthesis; L-phenylalanine biosynthesis; phenylpyruvate from prephenate: step 1/1.</text>
</comment>
<feature type="domain" description="Chorismate mutase" evidence="20">
    <location>
        <begin position="4"/>
        <end position="94"/>
    </location>
</feature>
<dbReference type="GO" id="GO:0005737">
    <property type="term" value="C:cytoplasm"/>
    <property type="evidence" value="ECO:0007669"/>
    <property type="project" value="UniProtKB-SubCell"/>
</dbReference>
<dbReference type="EC" id="5.4.99.5" evidence="6"/>
<dbReference type="Proteomes" id="UP001348817">
    <property type="component" value="Chromosome"/>
</dbReference>
<dbReference type="SMART" id="SM00830">
    <property type="entry name" value="CM_2"/>
    <property type="match status" value="1"/>
</dbReference>
<comment type="catalytic activity">
    <reaction evidence="1">
        <text>chorismate = prephenate</text>
        <dbReference type="Rhea" id="RHEA:13897"/>
        <dbReference type="ChEBI" id="CHEBI:29748"/>
        <dbReference type="ChEBI" id="CHEBI:29934"/>
        <dbReference type="EC" id="5.4.99.5"/>
    </reaction>
</comment>
<dbReference type="CDD" id="cd13630">
    <property type="entry name" value="PBP2_PDT_1"/>
    <property type="match status" value="1"/>
</dbReference>
<evidence type="ECO:0000313" key="23">
    <source>
        <dbReference type="EMBL" id="BDD11379.1"/>
    </source>
</evidence>
<evidence type="ECO:0000259" key="21">
    <source>
        <dbReference type="PROSITE" id="PS51171"/>
    </source>
</evidence>
<dbReference type="InterPro" id="IPR008242">
    <property type="entry name" value="Chor_mutase/pphenate_deHydtase"/>
</dbReference>
<feature type="site" description="Essential for prephenate dehydratase activity" evidence="19">
    <location>
        <position position="263"/>
    </location>
</feature>
<evidence type="ECO:0000256" key="5">
    <source>
        <dbReference type="ARBA" id="ARBA00004817"/>
    </source>
</evidence>
<dbReference type="SUPFAM" id="SSF48600">
    <property type="entry name" value="Chorismate mutase II"/>
    <property type="match status" value="1"/>
</dbReference>
<dbReference type="Gene3D" id="3.40.190.10">
    <property type="entry name" value="Periplasmic binding protein-like II"/>
    <property type="match status" value="2"/>
</dbReference>
<evidence type="ECO:0000256" key="2">
    <source>
        <dbReference type="ARBA" id="ARBA00002364"/>
    </source>
</evidence>
<dbReference type="PANTHER" id="PTHR21022:SF19">
    <property type="entry name" value="PREPHENATE DEHYDRATASE-RELATED"/>
    <property type="match status" value="1"/>
</dbReference>
<evidence type="ECO:0000256" key="7">
    <source>
        <dbReference type="ARBA" id="ARBA00013147"/>
    </source>
</evidence>
<evidence type="ECO:0000256" key="10">
    <source>
        <dbReference type="ARBA" id="ARBA00022605"/>
    </source>
</evidence>
<evidence type="ECO:0000256" key="11">
    <source>
        <dbReference type="ARBA" id="ARBA00023141"/>
    </source>
</evidence>
<dbReference type="KEGG" id="fax:FUAX_38110"/>
<protein>
    <recommendedName>
        <fullName evidence="8">Bifunctional chorismate mutase/prephenate dehydratase</fullName>
        <ecNumber evidence="7">4.2.1.51</ecNumber>
        <ecNumber evidence="6">5.4.99.5</ecNumber>
    </recommendedName>
    <alternativeName>
        <fullName evidence="17">Chorismate mutase-prephenate dehydratase</fullName>
    </alternativeName>
    <alternativeName>
        <fullName evidence="16">p-protein</fullName>
    </alternativeName>
</protein>
<dbReference type="AlphaFoldDB" id="A0AAU9CXW0"/>
<name>A0AAU9CXW0_9BACT</name>
<dbReference type="InterPro" id="IPR036979">
    <property type="entry name" value="CM_dom_sf"/>
</dbReference>
<dbReference type="PROSITE" id="PS51168">
    <property type="entry name" value="CHORISMATE_MUT_2"/>
    <property type="match status" value="1"/>
</dbReference>
<dbReference type="Pfam" id="PF01817">
    <property type="entry name" value="CM_2"/>
    <property type="match status" value="1"/>
</dbReference>
<evidence type="ECO:0000313" key="24">
    <source>
        <dbReference type="Proteomes" id="UP001348817"/>
    </source>
</evidence>
<dbReference type="RefSeq" id="WP_338392877.1">
    <property type="nucleotide sequence ID" value="NZ_AP025314.1"/>
</dbReference>
<dbReference type="GO" id="GO:0046417">
    <property type="term" value="P:chorismate metabolic process"/>
    <property type="evidence" value="ECO:0007669"/>
    <property type="project" value="InterPro"/>
</dbReference>
<keyword evidence="9" id="KW-0963">Cytoplasm</keyword>
<dbReference type="EC" id="4.2.1.51" evidence="7"/>
<keyword evidence="14" id="KW-0456">Lyase</keyword>
<evidence type="ECO:0000256" key="13">
    <source>
        <dbReference type="ARBA" id="ARBA00023235"/>
    </source>
</evidence>
<evidence type="ECO:0000256" key="8">
    <source>
        <dbReference type="ARBA" id="ARBA00014401"/>
    </source>
</evidence>
<evidence type="ECO:0000259" key="22">
    <source>
        <dbReference type="PROSITE" id="PS51671"/>
    </source>
</evidence>
<dbReference type="InterPro" id="IPR018528">
    <property type="entry name" value="Preph_deHydtase_CS"/>
</dbReference>